<reference evidence="1 2" key="1">
    <citation type="submission" date="2016-04" db="EMBL/GenBank/DDBJ databases">
        <title>Draft genome sequence of Aeribacillus pallidus 8m3 from petroleum reservoir.</title>
        <authorList>
            <person name="Poltaraus A.B."/>
            <person name="Nazina T.N."/>
            <person name="Tourova T.P."/>
            <person name="Malakho S.M."/>
            <person name="Korshunova A.V."/>
            <person name="Sokolova D.S."/>
        </authorList>
    </citation>
    <scope>NUCLEOTIDE SEQUENCE [LARGE SCALE GENOMIC DNA]</scope>
    <source>
        <strain evidence="1 2">8m3</strain>
    </source>
</reference>
<evidence type="ECO:0000313" key="2">
    <source>
        <dbReference type="Proteomes" id="UP000076476"/>
    </source>
</evidence>
<dbReference type="InterPro" id="IPR035919">
    <property type="entry name" value="EAL_sf"/>
</dbReference>
<comment type="caution">
    <text evidence="1">The sequence shown here is derived from an EMBL/GenBank/DDBJ whole genome shotgun (WGS) entry which is preliminary data.</text>
</comment>
<gene>
    <name evidence="1" type="ORF">AZI98_16740</name>
</gene>
<dbReference type="CDD" id="cd01948">
    <property type="entry name" value="EAL"/>
    <property type="match status" value="1"/>
</dbReference>
<accession>A0A165WFF8</accession>
<dbReference type="InterPro" id="IPR035965">
    <property type="entry name" value="PAS-like_dom_sf"/>
</dbReference>
<dbReference type="STRING" id="33936.AZI98_16740"/>
<dbReference type="PANTHER" id="PTHR33121:SF70">
    <property type="entry name" value="SIGNALING PROTEIN YKOW"/>
    <property type="match status" value="1"/>
</dbReference>
<dbReference type="InterPro" id="IPR029787">
    <property type="entry name" value="Nucleotide_cyclase"/>
</dbReference>
<evidence type="ECO:0000313" key="1">
    <source>
        <dbReference type="EMBL" id="KZN94930.1"/>
    </source>
</evidence>
<dbReference type="InterPro" id="IPR001633">
    <property type="entry name" value="EAL_dom"/>
</dbReference>
<dbReference type="PANTHER" id="PTHR33121">
    <property type="entry name" value="CYCLIC DI-GMP PHOSPHODIESTERASE PDEF"/>
    <property type="match status" value="1"/>
</dbReference>
<dbReference type="Proteomes" id="UP000076476">
    <property type="component" value="Unassembled WGS sequence"/>
</dbReference>
<organism evidence="1 2">
    <name type="scientific">Aeribacillus pallidus</name>
    <dbReference type="NCBI Taxonomy" id="33936"/>
    <lineage>
        <taxon>Bacteria</taxon>
        <taxon>Bacillati</taxon>
        <taxon>Bacillota</taxon>
        <taxon>Bacilli</taxon>
        <taxon>Bacillales</taxon>
        <taxon>Bacillaceae</taxon>
        <taxon>Aeribacillus</taxon>
    </lineage>
</organism>
<dbReference type="InterPro" id="IPR050706">
    <property type="entry name" value="Cyclic-di-GMP_PDE-like"/>
</dbReference>
<dbReference type="Gene3D" id="3.30.70.270">
    <property type="match status" value="1"/>
</dbReference>
<dbReference type="AlphaFoldDB" id="A0A165WFF8"/>
<dbReference type="InterPro" id="IPR000160">
    <property type="entry name" value="GGDEF_dom"/>
</dbReference>
<dbReference type="SUPFAM" id="SSF55073">
    <property type="entry name" value="Nucleotide cyclase"/>
    <property type="match status" value="1"/>
</dbReference>
<dbReference type="InterPro" id="IPR043128">
    <property type="entry name" value="Rev_trsase/Diguanyl_cyclase"/>
</dbReference>
<proteinExistence type="predicted"/>
<dbReference type="Pfam" id="PF00563">
    <property type="entry name" value="EAL"/>
    <property type="match status" value="1"/>
</dbReference>
<keyword evidence="2" id="KW-1185">Reference proteome</keyword>
<dbReference type="GeneID" id="301125656"/>
<dbReference type="SUPFAM" id="SSF55785">
    <property type="entry name" value="PYP-like sensor domain (PAS domain)"/>
    <property type="match status" value="1"/>
</dbReference>
<dbReference type="Gene3D" id="3.20.20.450">
    <property type="entry name" value="EAL domain"/>
    <property type="match status" value="1"/>
</dbReference>
<dbReference type="Pfam" id="PF00990">
    <property type="entry name" value="GGDEF"/>
    <property type="match status" value="1"/>
</dbReference>
<dbReference type="NCBIfam" id="TIGR00254">
    <property type="entry name" value="GGDEF"/>
    <property type="match status" value="1"/>
</dbReference>
<name>A0A165WFF8_9BACI</name>
<dbReference type="SUPFAM" id="SSF141868">
    <property type="entry name" value="EAL domain-like"/>
    <property type="match status" value="1"/>
</dbReference>
<dbReference type="Gene3D" id="3.30.450.20">
    <property type="entry name" value="PAS domain"/>
    <property type="match status" value="1"/>
</dbReference>
<dbReference type="SMART" id="SM00052">
    <property type="entry name" value="EAL"/>
    <property type="match status" value="1"/>
</dbReference>
<dbReference type="RefSeq" id="WP_063389389.1">
    <property type="nucleotide sequence ID" value="NZ_LWBR01000072.1"/>
</dbReference>
<dbReference type="FunFam" id="3.20.20.450:FF:000001">
    <property type="entry name" value="Cyclic di-GMP phosphodiesterase yahA"/>
    <property type="match status" value="1"/>
</dbReference>
<sequence>MDRLFQQFYDLIFQFHPDMIVFCDPSGLVKEGNRMAAHFLQKKGSIYHFFHTSSRKEIQHLFEQVRITGEPATFEAVVEETPSSILCLPLYSNNFFYGYALIIRDISKVKEADEKIQYLTQFDDLTKLPNEQATFNRLEYLCQTEKNPAAVVKFQINRYKYINEIFGKDISNEVIKSFARQLRNIFPDTYFIGRLSNDEFLVIVYNVVNKDEMIRDIVHRINKLEDILVINDLEIYYDYSIGIVFYPVHGRTPKTLIKNSEIAIKMGKEKNERIAQFNNHNSKSIERRIFIENELYKAVKKRDLCLYYQPIVDTKEKKITGFEVLLRWKHKELGMIPPSEFIPIAEDTGLIVEIGKWSMEKACQQLKEWRDKGFRDLKISVNLSIKQFYQHDVVKMITDYLTMYEIPPECFELEFTETVPMYNFEWFLEIIRKLKKLNIGLSIDDFGTGYSSLSYLTKLKLDKIKIDRSFIQNIYLEHDHNVVVKTIIALAQNLKLSIVAEGVEKKEQVFFLNRHHCFQMQGFYFSKPVSSDEAFQLLQNWPEKKKQLFI</sequence>
<dbReference type="CDD" id="cd01949">
    <property type="entry name" value="GGDEF"/>
    <property type="match status" value="1"/>
</dbReference>
<dbReference type="OrthoDB" id="9759607at2"/>
<dbReference type="GO" id="GO:0071111">
    <property type="term" value="F:cyclic-guanylate-specific phosphodiesterase activity"/>
    <property type="evidence" value="ECO:0007669"/>
    <property type="project" value="InterPro"/>
</dbReference>
<dbReference type="PROSITE" id="PS50883">
    <property type="entry name" value="EAL"/>
    <property type="match status" value="1"/>
</dbReference>
<dbReference type="EMBL" id="LWBR01000072">
    <property type="protein sequence ID" value="KZN94930.1"/>
    <property type="molecule type" value="Genomic_DNA"/>
</dbReference>
<protein>
    <submittedName>
        <fullName evidence="1">Uncharacterized protein</fullName>
    </submittedName>
</protein>
<dbReference type="SMART" id="SM00267">
    <property type="entry name" value="GGDEF"/>
    <property type="match status" value="1"/>
</dbReference>
<dbReference type="PROSITE" id="PS50887">
    <property type="entry name" value="GGDEF"/>
    <property type="match status" value="1"/>
</dbReference>